<dbReference type="InterPro" id="IPR009091">
    <property type="entry name" value="RCC1/BLIP-II"/>
</dbReference>
<dbReference type="SUPFAM" id="SSF50985">
    <property type="entry name" value="RCC1/BLIP-II"/>
    <property type="match status" value="1"/>
</dbReference>
<dbReference type="Pfam" id="PF00415">
    <property type="entry name" value="RCC1"/>
    <property type="match status" value="1"/>
</dbReference>
<dbReference type="Proteomes" id="UP001370490">
    <property type="component" value="Unassembled WGS sequence"/>
</dbReference>
<protein>
    <submittedName>
        <fullName evidence="2">Regulator of chromosome condensation, RCC1</fullName>
    </submittedName>
</protein>
<evidence type="ECO:0000256" key="1">
    <source>
        <dbReference type="PROSITE-ProRule" id="PRU00235"/>
    </source>
</evidence>
<reference evidence="2 3" key="1">
    <citation type="submission" date="2023-12" db="EMBL/GenBank/DDBJ databases">
        <title>A high-quality genome assembly for Dillenia turbinata (Dilleniales).</title>
        <authorList>
            <person name="Chanderbali A."/>
        </authorList>
    </citation>
    <scope>NUCLEOTIDE SEQUENCE [LARGE SCALE GENOMIC DNA]</scope>
    <source>
        <strain evidence="2">LSX21</strain>
        <tissue evidence="2">Leaf</tissue>
    </source>
</reference>
<sequence length="342" mass="38559">MYIKFMHNTLLLMEYSIDCLFLYSNEQLCATIFSIPSHDMFLKYLHPKWPSSDFQGGLEESQIKAVMCSIYVPNNLNFLLYEVEMLEGNFIPGIEMKAMADSALVLVVAQTRWSLNTYQVMEDLTAVTLASGIAAAANANATKCKYMIRSSSSKDSEPTNSNYELGRGNKVGGWKPQPIPSLEDVRIVQIASGGYHSFALTVTLKQYHLFQIKEKYLHKAMVDMVNWIIHPSRISKFQLRDVFEAIGEMGSGVFSISICLRARDYLQKKEGRGCQWPEACLAWPSLDRLLMGEAVAVSGAEALRSLKFRNHFRHDFVMVTNESTIVLVVVLEAKFSSGDSMR</sequence>
<dbReference type="PROSITE" id="PS50012">
    <property type="entry name" value="RCC1_3"/>
    <property type="match status" value="1"/>
</dbReference>
<name>A0AAN8UPL4_9MAGN</name>
<proteinExistence type="predicted"/>
<evidence type="ECO:0000313" key="3">
    <source>
        <dbReference type="Proteomes" id="UP001370490"/>
    </source>
</evidence>
<dbReference type="AlphaFoldDB" id="A0AAN8UPL4"/>
<organism evidence="2 3">
    <name type="scientific">Dillenia turbinata</name>
    <dbReference type="NCBI Taxonomy" id="194707"/>
    <lineage>
        <taxon>Eukaryota</taxon>
        <taxon>Viridiplantae</taxon>
        <taxon>Streptophyta</taxon>
        <taxon>Embryophyta</taxon>
        <taxon>Tracheophyta</taxon>
        <taxon>Spermatophyta</taxon>
        <taxon>Magnoliopsida</taxon>
        <taxon>eudicotyledons</taxon>
        <taxon>Gunneridae</taxon>
        <taxon>Pentapetalae</taxon>
        <taxon>Dilleniales</taxon>
        <taxon>Dilleniaceae</taxon>
        <taxon>Dillenia</taxon>
    </lineage>
</organism>
<dbReference type="Gene3D" id="2.130.10.30">
    <property type="entry name" value="Regulator of chromosome condensation 1/beta-lactamase-inhibitor protein II"/>
    <property type="match status" value="1"/>
</dbReference>
<comment type="caution">
    <text evidence="2">The sequence shown here is derived from an EMBL/GenBank/DDBJ whole genome shotgun (WGS) entry which is preliminary data.</text>
</comment>
<dbReference type="InterPro" id="IPR000408">
    <property type="entry name" value="Reg_chr_condens"/>
</dbReference>
<keyword evidence="3" id="KW-1185">Reference proteome</keyword>
<dbReference type="EMBL" id="JBAMMX010000022">
    <property type="protein sequence ID" value="KAK6918054.1"/>
    <property type="molecule type" value="Genomic_DNA"/>
</dbReference>
<evidence type="ECO:0000313" key="2">
    <source>
        <dbReference type="EMBL" id="KAK6918054.1"/>
    </source>
</evidence>
<feature type="repeat" description="RCC1" evidence="1">
    <location>
        <begin position="152"/>
        <end position="203"/>
    </location>
</feature>
<dbReference type="PROSITE" id="PS00626">
    <property type="entry name" value="RCC1_2"/>
    <property type="match status" value="1"/>
</dbReference>
<gene>
    <name evidence="2" type="ORF">RJ641_016476</name>
</gene>
<accession>A0AAN8UPL4</accession>